<dbReference type="AlphaFoldDB" id="A0A4Q7Z853"/>
<evidence type="ECO:0000313" key="2">
    <source>
        <dbReference type="Proteomes" id="UP000292423"/>
    </source>
</evidence>
<accession>A0A4Q7Z853</accession>
<keyword evidence="2" id="KW-1185">Reference proteome</keyword>
<dbReference type="RefSeq" id="WP_130411545.1">
    <property type="nucleotide sequence ID" value="NZ_SHKX01000011.1"/>
</dbReference>
<organism evidence="1 2">
    <name type="scientific">Fluviicoccus keumensis</name>
    <dbReference type="NCBI Taxonomy" id="1435465"/>
    <lineage>
        <taxon>Bacteria</taxon>
        <taxon>Pseudomonadati</taxon>
        <taxon>Pseudomonadota</taxon>
        <taxon>Gammaproteobacteria</taxon>
        <taxon>Moraxellales</taxon>
        <taxon>Moraxellaceae</taxon>
        <taxon>Fluviicoccus</taxon>
    </lineage>
</organism>
<dbReference type="Proteomes" id="UP000292423">
    <property type="component" value="Unassembled WGS sequence"/>
</dbReference>
<dbReference type="OrthoDB" id="6694456at2"/>
<reference evidence="1 2" key="1">
    <citation type="submission" date="2019-02" db="EMBL/GenBank/DDBJ databases">
        <title>Genomic Encyclopedia of Type Strains, Phase IV (KMG-IV): sequencing the most valuable type-strain genomes for metagenomic binning, comparative biology and taxonomic classification.</title>
        <authorList>
            <person name="Goeker M."/>
        </authorList>
    </citation>
    <scope>NUCLEOTIDE SEQUENCE [LARGE SCALE GENOMIC DNA]</scope>
    <source>
        <strain evidence="1 2">DSM 105135</strain>
    </source>
</reference>
<proteinExistence type="predicted"/>
<protein>
    <submittedName>
        <fullName evidence="1">Uncharacterized protein</fullName>
    </submittedName>
</protein>
<comment type="caution">
    <text evidence="1">The sequence shown here is derived from an EMBL/GenBank/DDBJ whole genome shotgun (WGS) entry which is preliminary data.</text>
</comment>
<sequence>MTAAPLLAGCTLEDLARRSFAELEEVYLGAPEPVSVVSLNGSPKGRMLAVRYLDNGLPHSFIAAIARLGVFPWEGKSFEATADHAGQGSNRIKLLKPTLNLFTFASRIDTSAIDGRRCIVLDYDLPGNPWVVQRIRDELREVSPGLFLGPAMVKVRRGAAETILWFGIDSKPE</sequence>
<dbReference type="EMBL" id="SHKX01000011">
    <property type="protein sequence ID" value="RZU46702.1"/>
    <property type="molecule type" value="Genomic_DNA"/>
</dbReference>
<name>A0A4Q7Z853_9GAMM</name>
<evidence type="ECO:0000313" key="1">
    <source>
        <dbReference type="EMBL" id="RZU46702.1"/>
    </source>
</evidence>
<gene>
    <name evidence="1" type="ORF">EV700_1083</name>
</gene>